<keyword evidence="9 11" id="KW-0411">Iron-sulfur</keyword>
<evidence type="ECO:0000256" key="9">
    <source>
        <dbReference type="ARBA" id="ARBA00023014"/>
    </source>
</evidence>
<dbReference type="InterPro" id="IPR016558">
    <property type="entry name" value="DNA_primase_lsu_euk"/>
</dbReference>
<dbReference type="GO" id="GO:0051539">
    <property type="term" value="F:4 iron, 4 sulfur cluster binding"/>
    <property type="evidence" value="ECO:0007669"/>
    <property type="project" value="UniProtKB-KW"/>
</dbReference>
<evidence type="ECO:0000313" key="14">
    <source>
        <dbReference type="EnsemblMetazoa" id="XP_019767892.1"/>
    </source>
</evidence>
<keyword evidence="4 11" id="KW-0004">4Fe-4S</keyword>
<feature type="binding site" evidence="11">
    <location>
        <position position="294"/>
    </location>
    <ligand>
        <name>[4Fe-4S] cluster</name>
        <dbReference type="ChEBI" id="CHEBI:49883"/>
    </ligand>
</feature>
<dbReference type="OrthoDB" id="421393at2759"/>
<keyword evidence="15" id="KW-1185">Reference proteome</keyword>
<reference evidence="13 15" key="1">
    <citation type="journal article" date="2013" name="Genome Biol.">
        <title>Draft genome of the mountain pine beetle, Dendroctonus ponderosae Hopkins, a major forest pest.</title>
        <authorList>
            <person name="Keeling C.I."/>
            <person name="Yuen M.M."/>
            <person name="Liao N.Y."/>
            <person name="Docking T.R."/>
            <person name="Chan S.K."/>
            <person name="Taylor G.A."/>
            <person name="Palmquist D.L."/>
            <person name="Jackman S.D."/>
            <person name="Nguyen A."/>
            <person name="Li M."/>
            <person name="Henderson H."/>
            <person name="Janes J.K."/>
            <person name="Zhao Y."/>
            <person name="Pandoh P."/>
            <person name="Moore R."/>
            <person name="Sperling F.A."/>
            <person name="Huber D.P."/>
            <person name="Birol I."/>
            <person name="Jones S.J."/>
            <person name="Bohlmann J."/>
        </authorList>
    </citation>
    <scope>NUCLEOTIDE SEQUENCE</scope>
</reference>
<keyword evidence="7 11" id="KW-0479">Metal-binding</keyword>
<dbReference type="HOGENOM" id="CLU_026253_2_0_1"/>
<gene>
    <name evidence="14" type="primary">109542883</name>
    <name evidence="13" type="ORF">YQE_10736</name>
</gene>
<dbReference type="PANTHER" id="PTHR10537">
    <property type="entry name" value="DNA PRIMASE LARGE SUBUNIT"/>
    <property type="match status" value="1"/>
</dbReference>
<name>N6T4U0_DENPD</name>
<dbReference type="InterPro" id="IPR058560">
    <property type="entry name" value="DNA_primase_C"/>
</dbReference>
<reference evidence="14" key="2">
    <citation type="submission" date="2024-08" db="UniProtKB">
        <authorList>
            <consortium name="EnsemblMetazoa"/>
        </authorList>
    </citation>
    <scope>IDENTIFICATION</scope>
</reference>
<evidence type="ECO:0000256" key="1">
    <source>
        <dbReference type="ARBA" id="ARBA00001966"/>
    </source>
</evidence>
<dbReference type="AlphaFoldDB" id="N6T4U0"/>
<evidence type="ECO:0000259" key="12">
    <source>
        <dbReference type="Pfam" id="PF04104"/>
    </source>
</evidence>
<keyword evidence="6" id="KW-0235">DNA replication</keyword>
<evidence type="ECO:0000313" key="13">
    <source>
        <dbReference type="EMBL" id="ENN72638.1"/>
    </source>
</evidence>
<feature type="binding site" evidence="11">
    <location>
        <position position="429"/>
    </location>
    <ligand>
        <name>[4Fe-4S] cluster</name>
        <dbReference type="ChEBI" id="CHEBI:49883"/>
    </ligand>
</feature>
<evidence type="ECO:0000256" key="3">
    <source>
        <dbReference type="ARBA" id="ARBA00019038"/>
    </source>
</evidence>
<evidence type="ECO:0000256" key="4">
    <source>
        <dbReference type="ARBA" id="ARBA00022485"/>
    </source>
</evidence>
<feature type="binding site" evidence="11">
    <location>
        <position position="373"/>
    </location>
    <ligand>
        <name>[4Fe-4S] cluster</name>
        <dbReference type="ChEBI" id="CHEBI:49883"/>
    </ligand>
</feature>
<feature type="domain" description="DNA primase large subunit C-terminal" evidence="12">
    <location>
        <begin position="284"/>
        <end position="452"/>
    </location>
</feature>
<dbReference type="GO" id="GO:0046872">
    <property type="term" value="F:metal ion binding"/>
    <property type="evidence" value="ECO:0007669"/>
    <property type="project" value="UniProtKB-KW"/>
</dbReference>
<sequence>MDTNARRRRAHKTIIDTCSELYSHDVSLYEEIPRTEIQLAEFQELAVDRVQLLRIVEQSSLKGYKFFSDEWKKCIKDDLIKNNLKKYVRLMSGLCGHTELDIQARRADHISHYILRLAYCRSEDLRRWFLARELDWFRIKFAAQSSSAIQNFLKLNTLNYTPISHECKEGLKDQLTESTMGLTDVMVTTSDFYKVPFLDVLPLIRSRKVFLKEGYAYIPTADLVVCIQSKFRSKLSEALNQINHKLPLLDDERLSDLCNLHQTYTGQEYVVGNNKNSINPADIDQFSSKHYPLCMRHLHEVLRTNHHLKHNARLIYGLYLKGIGLQYEQFIEFWRQEFTKVMDGEKFNKEHLYNFNHQFGKVGKMTDYSPYSCMKIIMGNVGPGESHGCPFKHSEPAVLKSKLNEYGVSTDGLTEIMSLVKNGHYQIACTKYFEHVHLQPPTITINHPNQYFEESRNLSIDKDKSLRI</sequence>
<protein>
    <recommendedName>
        <fullName evidence="3">DNA primase large subunit</fullName>
    </recommendedName>
</protein>
<evidence type="ECO:0000256" key="2">
    <source>
        <dbReference type="ARBA" id="ARBA00010564"/>
    </source>
</evidence>
<dbReference type="PIRSF" id="PIRSF009449">
    <property type="entry name" value="DNA_primase_large_subunit"/>
    <property type="match status" value="1"/>
</dbReference>
<dbReference type="Pfam" id="PF04104">
    <property type="entry name" value="DNA_primase_lrg"/>
    <property type="match status" value="1"/>
</dbReference>
<dbReference type="GO" id="GO:0005658">
    <property type="term" value="C:alpha DNA polymerase:primase complex"/>
    <property type="evidence" value="ECO:0007669"/>
    <property type="project" value="TreeGrafter"/>
</dbReference>
<feature type="non-terminal residue" evidence="13">
    <location>
        <position position="1"/>
    </location>
</feature>
<dbReference type="OMA" id="RINYKPW"/>
<organism evidence="13">
    <name type="scientific">Dendroctonus ponderosae</name>
    <name type="common">Mountain pine beetle</name>
    <dbReference type="NCBI Taxonomy" id="77166"/>
    <lineage>
        <taxon>Eukaryota</taxon>
        <taxon>Metazoa</taxon>
        <taxon>Ecdysozoa</taxon>
        <taxon>Arthropoda</taxon>
        <taxon>Hexapoda</taxon>
        <taxon>Insecta</taxon>
        <taxon>Pterygota</taxon>
        <taxon>Neoptera</taxon>
        <taxon>Endopterygota</taxon>
        <taxon>Coleoptera</taxon>
        <taxon>Polyphaga</taxon>
        <taxon>Cucujiformia</taxon>
        <taxon>Curculionidae</taxon>
        <taxon>Scolytinae</taxon>
        <taxon>Dendroctonus</taxon>
    </lineage>
</organism>
<keyword evidence="5" id="KW-0639">Primosome</keyword>
<comment type="cofactor">
    <cofactor evidence="1">
        <name>[4Fe-4S] cluster</name>
        <dbReference type="ChEBI" id="CHEBI:49883"/>
    </cofactor>
</comment>
<evidence type="ECO:0000256" key="8">
    <source>
        <dbReference type="ARBA" id="ARBA00023004"/>
    </source>
</evidence>
<comment type="similarity">
    <text evidence="2">Belongs to the eukaryotic-type primase large subunit family.</text>
</comment>
<evidence type="ECO:0000256" key="11">
    <source>
        <dbReference type="PIRSR" id="PIRSR009449-1"/>
    </source>
</evidence>
<dbReference type="CDD" id="cd07322">
    <property type="entry name" value="PriL_PriS_Eukaryotic"/>
    <property type="match status" value="1"/>
</dbReference>
<evidence type="ECO:0000256" key="6">
    <source>
        <dbReference type="ARBA" id="ARBA00022705"/>
    </source>
</evidence>
<evidence type="ECO:0000256" key="5">
    <source>
        <dbReference type="ARBA" id="ARBA00022515"/>
    </source>
</evidence>
<evidence type="ECO:0000313" key="15">
    <source>
        <dbReference type="Proteomes" id="UP000019118"/>
    </source>
</evidence>
<keyword evidence="10" id="KW-0238">DNA-binding</keyword>
<dbReference type="PANTHER" id="PTHR10537:SF3">
    <property type="entry name" value="DNA PRIMASE LARGE SUBUNIT"/>
    <property type="match status" value="1"/>
</dbReference>
<proteinExistence type="inferred from homology"/>
<feature type="binding site" evidence="11">
    <location>
        <position position="389"/>
    </location>
    <ligand>
        <name>[4Fe-4S] cluster</name>
        <dbReference type="ChEBI" id="CHEBI:49883"/>
    </ligand>
</feature>
<evidence type="ECO:0000256" key="7">
    <source>
        <dbReference type="ARBA" id="ARBA00022723"/>
    </source>
</evidence>
<dbReference type="GO" id="GO:0003677">
    <property type="term" value="F:DNA binding"/>
    <property type="evidence" value="ECO:0007669"/>
    <property type="project" value="UniProtKB-KW"/>
</dbReference>
<dbReference type="EnsemblMetazoa" id="XM_019912333.1">
    <property type="protein sequence ID" value="XP_019767892.1"/>
    <property type="gene ID" value="LOC109542883"/>
</dbReference>
<dbReference type="GO" id="GO:0006270">
    <property type="term" value="P:DNA replication initiation"/>
    <property type="evidence" value="ECO:0007669"/>
    <property type="project" value="UniProtKB-ARBA"/>
</dbReference>
<dbReference type="FunFam" id="1.20.930.80:FF:000001">
    <property type="entry name" value="DNA primase large subunit"/>
    <property type="match status" value="1"/>
</dbReference>
<dbReference type="Proteomes" id="UP000019118">
    <property type="component" value="Unassembled WGS sequence"/>
</dbReference>
<accession>N6T4U0</accession>
<evidence type="ECO:0000256" key="10">
    <source>
        <dbReference type="ARBA" id="ARBA00023125"/>
    </source>
</evidence>
<dbReference type="Pfam" id="PF26466">
    <property type="entry name" value="DNA_primase_lrg_N"/>
    <property type="match status" value="1"/>
</dbReference>
<dbReference type="GO" id="GO:0006269">
    <property type="term" value="P:DNA replication, synthesis of primer"/>
    <property type="evidence" value="ECO:0007669"/>
    <property type="project" value="UniProtKB-KW"/>
</dbReference>
<dbReference type="KEGG" id="dpa:109542883"/>
<dbReference type="EMBL" id="KB741213">
    <property type="protein sequence ID" value="ENN72638.1"/>
    <property type="molecule type" value="Genomic_DNA"/>
</dbReference>
<keyword evidence="8 11" id="KW-0408">Iron</keyword>
<dbReference type="InterPro" id="IPR007238">
    <property type="entry name" value="DNA_primase_lsu_euk/arc"/>
</dbReference>
<dbReference type="Gene3D" id="1.20.930.80">
    <property type="match status" value="1"/>
</dbReference>